<keyword evidence="2" id="KW-0472">Membrane</keyword>
<protein>
    <submittedName>
        <fullName evidence="4">Uncharacterized protein</fullName>
    </submittedName>
</protein>
<evidence type="ECO:0000256" key="1">
    <source>
        <dbReference type="SAM" id="MobiDB-lite"/>
    </source>
</evidence>
<keyword evidence="5" id="KW-1185">Reference proteome</keyword>
<accession>A0A4Y9ZIK7</accession>
<dbReference type="PROSITE" id="PS51257">
    <property type="entry name" value="PROKAR_LIPOPROTEIN"/>
    <property type="match status" value="1"/>
</dbReference>
<feature type="region of interest" description="Disordered" evidence="1">
    <location>
        <begin position="38"/>
        <end position="70"/>
    </location>
</feature>
<reference evidence="4 5" key="1">
    <citation type="submission" date="2019-02" db="EMBL/GenBank/DDBJ databases">
        <title>Genome sequencing of the rare red list fungi Hericium alpestre (H. flagellum).</title>
        <authorList>
            <person name="Buettner E."/>
            <person name="Kellner H."/>
        </authorList>
    </citation>
    <scope>NUCLEOTIDE SEQUENCE [LARGE SCALE GENOMIC DNA]</scope>
    <source>
        <strain evidence="4 5">DSM 108284</strain>
    </source>
</reference>
<keyword evidence="3" id="KW-0732">Signal</keyword>
<dbReference type="AlphaFoldDB" id="A0A4Y9ZIK7"/>
<dbReference type="EMBL" id="SFCI01002469">
    <property type="protein sequence ID" value="TFY73867.1"/>
    <property type="molecule type" value="Genomic_DNA"/>
</dbReference>
<dbReference type="STRING" id="135208.A0A4Y9ZIK7"/>
<evidence type="ECO:0000313" key="4">
    <source>
        <dbReference type="EMBL" id="TFY73867.1"/>
    </source>
</evidence>
<evidence type="ECO:0000313" key="5">
    <source>
        <dbReference type="Proteomes" id="UP000298061"/>
    </source>
</evidence>
<feature type="chain" id="PRO_5021227525" evidence="3">
    <location>
        <begin position="25"/>
        <end position="277"/>
    </location>
</feature>
<feature type="transmembrane region" description="Helical" evidence="2">
    <location>
        <begin position="231"/>
        <end position="249"/>
    </location>
</feature>
<keyword evidence="2" id="KW-0812">Transmembrane</keyword>
<dbReference type="Proteomes" id="UP000298061">
    <property type="component" value="Unassembled WGS sequence"/>
</dbReference>
<comment type="caution">
    <text evidence="4">The sequence shown here is derived from an EMBL/GenBank/DDBJ whole genome shotgun (WGS) entry which is preliminary data.</text>
</comment>
<gene>
    <name evidence="4" type="ORF">EWM64_g10145</name>
</gene>
<evidence type="ECO:0000256" key="3">
    <source>
        <dbReference type="SAM" id="SignalP"/>
    </source>
</evidence>
<name>A0A4Y9ZIK7_9AGAM</name>
<organism evidence="4 5">
    <name type="scientific">Hericium alpestre</name>
    <dbReference type="NCBI Taxonomy" id="135208"/>
    <lineage>
        <taxon>Eukaryota</taxon>
        <taxon>Fungi</taxon>
        <taxon>Dikarya</taxon>
        <taxon>Basidiomycota</taxon>
        <taxon>Agaricomycotina</taxon>
        <taxon>Agaricomycetes</taxon>
        <taxon>Russulales</taxon>
        <taxon>Hericiaceae</taxon>
        <taxon>Hericium</taxon>
    </lineage>
</organism>
<proteinExistence type="predicted"/>
<keyword evidence="2" id="KW-1133">Transmembrane helix</keyword>
<sequence length="277" mass="29104">MHKFLVALCIAFIACLATIVPARGAVARLTNAERLRRNLPPLPPMRRGSPIVAREGSSKQPPKPSAVPHATVTGRIQVRATNGSTIGFVASSTSGNFGVNSTDASSEASVTFSGSTVSLTSGSFLGANDTSATVPALTAVPSGSAASIWSLDKSTGNLTGRFSGASVLAQHADDVHRARLQLELAPLERRRRPAAHLSLVLHRPLNASTTPTHATVSLLVVITPPYGTDTFLFTLAMLSYAFFHVSFLLDFFARRAPARACGPGARGLIECLLLSHN</sequence>
<evidence type="ECO:0000256" key="2">
    <source>
        <dbReference type="SAM" id="Phobius"/>
    </source>
</evidence>
<feature type="signal peptide" evidence="3">
    <location>
        <begin position="1"/>
        <end position="24"/>
    </location>
</feature>